<comment type="caution">
    <text evidence="2">The sequence shown here is derived from an EMBL/GenBank/DDBJ whole genome shotgun (WGS) entry which is preliminary data.</text>
</comment>
<dbReference type="PANTHER" id="PTHR43792">
    <property type="entry name" value="GNAT FAMILY, PUTATIVE (AFU_ORTHOLOGUE AFUA_3G00765)-RELATED-RELATED"/>
    <property type="match status" value="1"/>
</dbReference>
<gene>
    <name evidence="2" type="ORF">SLS56_011126</name>
</gene>
<reference evidence="2 3" key="1">
    <citation type="submission" date="2024-02" db="EMBL/GenBank/DDBJ databases">
        <title>De novo assembly and annotation of 12 fungi associated with fruit tree decline syndrome in Ontario, Canada.</title>
        <authorList>
            <person name="Sulman M."/>
            <person name="Ellouze W."/>
            <person name="Ilyukhin E."/>
        </authorList>
    </citation>
    <scope>NUCLEOTIDE SEQUENCE [LARGE SCALE GENOMIC DNA]</scope>
    <source>
        <strain evidence="2 3">M1-105</strain>
    </source>
</reference>
<evidence type="ECO:0000313" key="3">
    <source>
        <dbReference type="Proteomes" id="UP001521116"/>
    </source>
</evidence>
<dbReference type="PANTHER" id="PTHR43792:SF16">
    <property type="entry name" value="N-ACETYLTRANSFERASE DOMAIN-CONTAINING PROTEIN"/>
    <property type="match status" value="1"/>
</dbReference>
<dbReference type="SUPFAM" id="SSF55729">
    <property type="entry name" value="Acyl-CoA N-acyltransferases (Nat)"/>
    <property type="match status" value="1"/>
</dbReference>
<dbReference type="InterPro" id="IPR051531">
    <property type="entry name" value="N-acetyltransferase"/>
</dbReference>
<keyword evidence="3" id="KW-1185">Reference proteome</keyword>
<proteinExistence type="predicted"/>
<accession>A0ABR3SCI0</accession>
<name>A0ABR3SCI0_9PEZI</name>
<dbReference type="EMBL" id="JAJVDC020000241">
    <property type="protein sequence ID" value="KAL1617123.1"/>
    <property type="molecule type" value="Genomic_DNA"/>
</dbReference>
<sequence length="211" mass="23360">MATQALSSEFYIETSRLYISRFQPENNRHCDFLVQLYNTPEFIASIGGKPTSVVNRETAWERISGRFKQEHERNGYGTYLVSLKSPFSTMGVPFSDVLAQCEPIGTVSLTKGDSCESFTAPDLGFAILPEHMRNSYAAEAARGLLKHAAEYLGVHAVFGLFDPTNEASKGVFRKLGFEDREIRPLKPFGGIRGAIWASLGTDADLSVYGFD</sequence>
<feature type="domain" description="N-acetyltransferase" evidence="1">
    <location>
        <begin position="16"/>
        <end position="178"/>
    </location>
</feature>
<evidence type="ECO:0000313" key="2">
    <source>
        <dbReference type="EMBL" id="KAL1617123.1"/>
    </source>
</evidence>
<evidence type="ECO:0000259" key="1">
    <source>
        <dbReference type="Pfam" id="PF13302"/>
    </source>
</evidence>
<dbReference type="Gene3D" id="3.40.630.30">
    <property type="match status" value="1"/>
</dbReference>
<dbReference type="InterPro" id="IPR000182">
    <property type="entry name" value="GNAT_dom"/>
</dbReference>
<dbReference type="Pfam" id="PF13302">
    <property type="entry name" value="Acetyltransf_3"/>
    <property type="match status" value="1"/>
</dbReference>
<organism evidence="2 3">
    <name type="scientific">Neofusicoccum ribis</name>
    <dbReference type="NCBI Taxonomy" id="45134"/>
    <lineage>
        <taxon>Eukaryota</taxon>
        <taxon>Fungi</taxon>
        <taxon>Dikarya</taxon>
        <taxon>Ascomycota</taxon>
        <taxon>Pezizomycotina</taxon>
        <taxon>Dothideomycetes</taxon>
        <taxon>Dothideomycetes incertae sedis</taxon>
        <taxon>Botryosphaeriales</taxon>
        <taxon>Botryosphaeriaceae</taxon>
        <taxon>Neofusicoccum</taxon>
    </lineage>
</organism>
<dbReference type="InterPro" id="IPR016181">
    <property type="entry name" value="Acyl_CoA_acyltransferase"/>
</dbReference>
<protein>
    <recommendedName>
        <fullName evidence="1">N-acetyltransferase domain-containing protein</fullName>
    </recommendedName>
</protein>
<dbReference type="Proteomes" id="UP001521116">
    <property type="component" value="Unassembled WGS sequence"/>
</dbReference>